<feature type="compositionally biased region" description="Basic residues" evidence="6">
    <location>
        <begin position="611"/>
        <end position="620"/>
    </location>
</feature>
<evidence type="ECO:0000256" key="2">
    <source>
        <dbReference type="ARBA" id="ARBA00022448"/>
    </source>
</evidence>
<dbReference type="OrthoDB" id="3437016at2759"/>
<keyword evidence="4 7" id="KW-1133">Transmembrane helix</keyword>
<feature type="transmembrane region" description="Helical" evidence="7">
    <location>
        <begin position="191"/>
        <end position="214"/>
    </location>
</feature>
<dbReference type="InterPro" id="IPR020846">
    <property type="entry name" value="MFS_dom"/>
</dbReference>
<sequence length="620" mass="66385">MAGSLPDEESQASARNPQPDATETTPLLNPSTSDQTLQDGSPATDSHQARNEEITVVAEEVSNSKLILILCTAWLGIFLGALDSTVIATLSAPISSEFHSLSLLSWLATAYLIATAACQPIAGRLTDIFGRRLGLALGNLLFAIGNLLCGLATDPFTIILGRVIAGIGGGGMISIATFLTSDLTPLRKRGIMQGVGNLWYGAGAMLGAVVGGLLNDHTEMGWRLAFLTQVPPALLLVPAVWFMVDVPPKISDKSYLARIDFLGVFLTVSFLVSLLLGLSTGGTIVPWTHPLPMTTLPLSAVLFAAFLWWESRAEQPIIPVRLLRDRTILAACLASFLISMVLLTATFYIPLYLQVLGDSSSTVGLKFLPSPLGGWFGALATGFGMAWTGRYKVFGLLGGATLTAGTAMFILQGESSPVYLTCLGLFFVGGGWSSVLATATVACLAAAKHSQQALVTSAMFLSRSVGGTVGITLASTIYQATLRRRLSERFGDEPHAPDEIRRIVNGLDELKHLPAGWRDGVLASFMEAFRNVWILMAGCAGLALIHRADIGFEMGFESMNEDKAQEMLLHRRITRTPANTTSRISIFHSYKCTRSKSSSPSSSPFLIVHQSHSHPPRRPP</sequence>
<dbReference type="PROSITE" id="PS50850">
    <property type="entry name" value="MFS"/>
    <property type="match status" value="1"/>
</dbReference>
<feature type="transmembrane region" description="Helical" evidence="7">
    <location>
        <begin position="159"/>
        <end position="179"/>
    </location>
</feature>
<dbReference type="PANTHER" id="PTHR23501">
    <property type="entry name" value="MAJOR FACILITATOR SUPERFAMILY"/>
    <property type="match status" value="1"/>
</dbReference>
<dbReference type="PANTHER" id="PTHR23501:SF191">
    <property type="entry name" value="VACUOLAR BASIC AMINO ACID TRANSPORTER 4"/>
    <property type="match status" value="1"/>
</dbReference>
<dbReference type="AlphaFoldDB" id="A0A6J3MDI2"/>
<dbReference type="SUPFAM" id="SSF103473">
    <property type="entry name" value="MFS general substrate transporter"/>
    <property type="match status" value="1"/>
</dbReference>
<dbReference type="GO" id="GO:0000329">
    <property type="term" value="C:fungal-type vacuole membrane"/>
    <property type="evidence" value="ECO:0007669"/>
    <property type="project" value="TreeGrafter"/>
</dbReference>
<feature type="transmembrane region" description="Helical" evidence="7">
    <location>
        <begin position="394"/>
        <end position="412"/>
    </location>
</feature>
<evidence type="ECO:0000256" key="4">
    <source>
        <dbReference type="ARBA" id="ARBA00022989"/>
    </source>
</evidence>
<proteinExistence type="predicted"/>
<keyword evidence="2" id="KW-0813">Transport</keyword>
<dbReference type="Proteomes" id="UP000504637">
    <property type="component" value="Unplaced"/>
</dbReference>
<feature type="region of interest" description="Disordered" evidence="6">
    <location>
        <begin position="595"/>
        <end position="620"/>
    </location>
</feature>
<evidence type="ECO:0000256" key="6">
    <source>
        <dbReference type="SAM" id="MobiDB-lite"/>
    </source>
</evidence>
<dbReference type="RefSeq" id="XP_033462974.1">
    <property type="nucleotide sequence ID" value="XM_033606731.1"/>
</dbReference>
<feature type="transmembrane region" description="Helical" evidence="7">
    <location>
        <begin position="103"/>
        <end position="122"/>
    </location>
</feature>
<comment type="subcellular location">
    <subcellularLocation>
        <location evidence="1">Endomembrane system</location>
        <topology evidence="1">Multi-pass membrane protein</topology>
    </subcellularLocation>
</comment>
<gene>
    <name evidence="10" type="ORF">K489DRAFT_392333</name>
</gene>
<feature type="domain" description="Major facilitator superfamily (MFS) profile" evidence="8">
    <location>
        <begin position="69"/>
        <end position="555"/>
    </location>
</feature>
<feature type="transmembrane region" description="Helical" evidence="7">
    <location>
        <begin position="418"/>
        <end position="446"/>
    </location>
</feature>
<evidence type="ECO:0000313" key="10">
    <source>
        <dbReference type="RefSeq" id="XP_033462974.1"/>
    </source>
</evidence>
<feature type="compositionally biased region" description="Low complexity" evidence="6">
    <location>
        <begin position="595"/>
        <end position="604"/>
    </location>
</feature>
<keyword evidence="3 7" id="KW-0812">Transmembrane</keyword>
<dbReference type="Pfam" id="PF07690">
    <property type="entry name" value="MFS_1"/>
    <property type="match status" value="1"/>
</dbReference>
<dbReference type="InterPro" id="IPR011701">
    <property type="entry name" value="MFS"/>
</dbReference>
<keyword evidence="5 7" id="KW-0472">Membrane</keyword>
<dbReference type="GeneID" id="54364531"/>
<feature type="transmembrane region" description="Helical" evidence="7">
    <location>
        <begin position="328"/>
        <end position="349"/>
    </location>
</feature>
<dbReference type="GO" id="GO:0012505">
    <property type="term" value="C:endomembrane system"/>
    <property type="evidence" value="ECO:0007669"/>
    <property type="project" value="UniProtKB-SubCell"/>
</dbReference>
<feature type="region of interest" description="Disordered" evidence="6">
    <location>
        <begin position="1"/>
        <end position="49"/>
    </location>
</feature>
<evidence type="ECO:0000313" key="9">
    <source>
        <dbReference type="Proteomes" id="UP000504637"/>
    </source>
</evidence>
<feature type="transmembrane region" description="Helical" evidence="7">
    <location>
        <begin position="256"/>
        <end position="278"/>
    </location>
</feature>
<evidence type="ECO:0000256" key="1">
    <source>
        <dbReference type="ARBA" id="ARBA00004127"/>
    </source>
</evidence>
<accession>A0A6J3MDI2</accession>
<reference evidence="10" key="1">
    <citation type="submission" date="2020-01" db="EMBL/GenBank/DDBJ databases">
        <authorList>
            <consortium name="DOE Joint Genome Institute"/>
            <person name="Haridas S."/>
            <person name="Albert R."/>
            <person name="Binder M."/>
            <person name="Bloem J."/>
            <person name="Labutti K."/>
            <person name="Salamov A."/>
            <person name="Andreopoulos B."/>
            <person name="Baker S.E."/>
            <person name="Barry K."/>
            <person name="Bills G."/>
            <person name="Bluhm B.H."/>
            <person name="Cannon C."/>
            <person name="Castanera R."/>
            <person name="Culley D.E."/>
            <person name="Daum C."/>
            <person name="Ezra D."/>
            <person name="Gonzalez J.B."/>
            <person name="Henrissat B."/>
            <person name="Kuo A."/>
            <person name="Liang C."/>
            <person name="Lipzen A."/>
            <person name="Lutzoni F."/>
            <person name="Magnuson J."/>
            <person name="Mondo S."/>
            <person name="Nolan M."/>
            <person name="Ohm R."/>
            <person name="Pangilinan J."/>
            <person name="Park H.-J."/>
            <person name="Ramirez L."/>
            <person name="Alfaro M."/>
            <person name="Sun H."/>
            <person name="Tritt A."/>
            <person name="Yoshinaga Y."/>
            <person name="Zwiers L.-H."/>
            <person name="Turgeon B.G."/>
            <person name="Goodwin S.B."/>
            <person name="Spatafora J.W."/>
            <person name="Crous P.W."/>
            <person name="Grigoriev I.V."/>
        </authorList>
    </citation>
    <scope>NUCLEOTIDE SEQUENCE</scope>
    <source>
        <strain evidence="10">CBS 342.82</strain>
    </source>
</reference>
<keyword evidence="9" id="KW-1185">Reference proteome</keyword>
<name>A0A6J3MDI2_9PEZI</name>
<feature type="transmembrane region" description="Helical" evidence="7">
    <location>
        <begin position="134"/>
        <end position="153"/>
    </location>
</feature>
<reference evidence="10" key="2">
    <citation type="submission" date="2020-04" db="EMBL/GenBank/DDBJ databases">
        <authorList>
            <consortium name="NCBI Genome Project"/>
        </authorList>
    </citation>
    <scope>NUCLEOTIDE SEQUENCE</scope>
    <source>
        <strain evidence="10">CBS 342.82</strain>
    </source>
</reference>
<protein>
    <submittedName>
        <fullName evidence="10">MFS general substrate transporter</fullName>
    </submittedName>
</protein>
<feature type="transmembrane region" description="Helical" evidence="7">
    <location>
        <begin position="369"/>
        <end position="387"/>
    </location>
</feature>
<feature type="transmembrane region" description="Helical" evidence="7">
    <location>
        <begin position="66"/>
        <end position="91"/>
    </location>
</feature>
<feature type="compositionally biased region" description="Polar residues" evidence="6">
    <location>
        <begin position="11"/>
        <end position="46"/>
    </location>
</feature>
<reference evidence="10" key="3">
    <citation type="submission" date="2025-08" db="UniProtKB">
        <authorList>
            <consortium name="RefSeq"/>
        </authorList>
    </citation>
    <scope>IDENTIFICATION</scope>
    <source>
        <strain evidence="10">CBS 342.82</strain>
    </source>
</reference>
<dbReference type="InterPro" id="IPR036259">
    <property type="entry name" value="MFS_trans_sf"/>
</dbReference>
<feature type="compositionally biased region" description="Acidic residues" evidence="6">
    <location>
        <begin position="1"/>
        <end position="10"/>
    </location>
</feature>
<evidence type="ECO:0000256" key="7">
    <source>
        <dbReference type="SAM" id="Phobius"/>
    </source>
</evidence>
<evidence type="ECO:0000256" key="5">
    <source>
        <dbReference type="ARBA" id="ARBA00023136"/>
    </source>
</evidence>
<evidence type="ECO:0000259" key="8">
    <source>
        <dbReference type="PROSITE" id="PS50850"/>
    </source>
</evidence>
<dbReference type="GO" id="GO:0015174">
    <property type="term" value="F:basic amino acid transmembrane transporter activity"/>
    <property type="evidence" value="ECO:0007669"/>
    <property type="project" value="TreeGrafter"/>
</dbReference>
<dbReference type="Gene3D" id="1.20.1250.20">
    <property type="entry name" value="MFS general substrate transporter like domains"/>
    <property type="match status" value="2"/>
</dbReference>
<organism evidence="10">
    <name type="scientific">Dissoconium aciculare CBS 342.82</name>
    <dbReference type="NCBI Taxonomy" id="1314786"/>
    <lineage>
        <taxon>Eukaryota</taxon>
        <taxon>Fungi</taxon>
        <taxon>Dikarya</taxon>
        <taxon>Ascomycota</taxon>
        <taxon>Pezizomycotina</taxon>
        <taxon>Dothideomycetes</taxon>
        <taxon>Dothideomycetidae</taxon>
        <taxon>Mycosphaerellales</taxon>
        <taxon>Dissoconiaceae</taxon>
        <taxon>Dissoconium</taxon>
    </lineage>
</organism>
<feature type="transmembrane region" description="Helical" evidence="7">
    <location>
        <begin position="290"/>
        <end position="308"/>
    </location>
</feature>
<feature type="transmembrane region" description="Helical" evidence="7">
    <location>
        <begin position="458"/>
        <end position="478"/>
    </location>
</feature>
<evidence type="ECO:0000256" key="3">
    <source>
        <dbReference type="ARBA" id="ARBA00022692"/>
    </source>
</evidence>